<dbReference type="EMBL" id="KV475329">
    <property type="protein sequence ID" value="OCT55722.1"/>
    <property type="molecule type" value="Genomic_DNA"/>
</dbReference>
<accession>A0A974BPK9</accession>
<protein>
    <submittedName>
        <fullName evidence="1">Uncharacterized protein</fullName>
    </submittedName>
</protein>
<gene>
    <name evidence="1" type="ORF">XELAEV_18004590mg</name>
</gene>
<reference evidence="1" key="1">
    <citation type="submission" date="2016-05" db="EMBL/GenBank/DDBJ databases">
        <title>WGS assembly of Xenopus laevis.</title>
        <authorList>
            <person name="Session A."/>
            <person name="Uno Y."/>
            <person name="Kwon T."/>
            <person name="Chapman J."/>
            <person name="Toyoda A."/>
            <person name="Takahashi S."/>
            <person name="Fukui A."/>
            <person name="Hikosaka A."/>
            <person name="Putnam N."/>
            <person name="Stites J."/>
            <person name="Van Heeringen S."/>
            <person name="Quigley I."/>
            <person name="Heinz S."/>
            <person name="Hellsten U."/>
            <person name="Lyons J."/>
            <person name="Suzuki A."/>
            <person name="Kondo M."/>
            <person name="Ogino H."/>
            <person name="Ochi H."/>
            <person name="Bogdanovic O."/>
            <person name="Lister R."/>
            <person name="Georgiou G."/>
            <person name="Paranjpe S."/>
            <person name="Van Kruijsbergen I."/>
            <person name="Mozaffari S."/>
            <person name="Shu S."/>
            <person name="Schmutz J."/>
            <person name="Jenkins J."/>
            <person name="Grimwood J."/>
            <person name="Carlson J."/>
            <person name="Mitros T."/>
            <person name="Simakov O."/>
            <person name="Heald R."/>
            <person name="Miller K."/>
            <person name="Haudenschild C."/>
            <person name="Kuroki Y."/>
            <person name="Tanaka T."/>
            <person name="Michiue T."/>
            <person name="Watanabe M."/>
            <person name="Kinoshita T."/>
            <person name="Ohta Y."/>
            <person name="Mawaribuchi S."/>
            <person name="Suzuki Y."/>
            <person name="Haramoto Y."/>
            <person name="Yamamoto T."/>
            <person name="Takagi C."/>
            <person name="Kitzman J."/>
            <person name="Shendure J."/>
            <person name="Nakayama T."/>
            <person name="Izutsu Y."/>
            <person name="Robert J."/>
            <person name="Dichmann D."/>
            <person name="Flajnik M."/>
            <person name="Houston D."/>
            <person name="Marcotte E."/>
            <person name="Wallingford J."/>
            <person name="Ito Y."/>
            <person name="Asashima M."/>
            <person name="Ueno N."/>
            <person name="Matsuda Y."/>
            <person name="Jan Veenstra G."/>
            <person name="Fujiyama A."/>
            <person name="Harland R."/>
            <person name="Taira M."/>
            <person name="Rokhsar D.S."/>
        </authorList>
    </citation>
    <scope>NUCLEOTIDE SEQUENCE</scope>
    <source>
        <strain evidence="1">J</strain>
        <tissue evidence="1">Blood</tissue>
    </source>
</reference>
<dbReference type="PANTHER" id="PTHR10306">
    <property type="entry name" value="SYNAPTOPHYSIN"/>
    <property type="match status" value="1"/>
</dbReference>
<dbReference type="AlphaFoldDB" id="A0A974BPK9"/>
<name>A0A974BPK9_XENLA</name>
<dbReference type="GO" id="GO:0030672">
    <property type="term" value="C:synaptic vesicle membrane"/>
    <property type="evidence" value="ECO:0007669"/>
    <property type="project" value="TreeGrafter"/>
</dbReference>
<dbReference type="InterPro" id="IPR001285">
    <property type="entry name" value="Synaptophysin/porin"/>
</dbReference>
<organism evidence="1">
    <name type="scientific">Xenopus laevis</name>
    <name type="common">African clawed frog</name>
    <dbReference type="NCBI Taxonomy" id="8355"/>
    <lineage>
        <taxon>Eukaryota</taxon>
        <taxon>Metazoa</taxon>
        <taxon>Chordata</taxon>
        <taxon>Craniata</taxon>
        <taxon>Vertebrata</taxon>
        <taxon>Euteleostomi</taxon>
        <taxon>Amphibia</taxon>
        <taxon>Batrachia</taxon>
        <taxon>Anura</taxon>
        <taxon>Pipoidea</taxon>
        <taxon>Pipidae</taxon>
        <taxon>Xenopodinae</taxon>
        <taxon>Xenopus</taxon>
        <taxon>Xenopus</taxon>
    </lineage>
</organism>
<dbReference type="PANTHER" id="PTHR10306:SF9">
    <property type="entry name" value="SYNAPTOPHYSIN-LIKE PROTEIN 1"/>
    <property type="match status" value="1"/>
</dbReference>
<sequence>MWLVSSSAWAKGLTDIKISTSPHNIVQNHCPLNYKCLPGQESPMGSLNISVVCLFSELFINQILNL</sequence>
<evidence type="ECO:0000313" key="1">
    <source>
        <dbReference type="EMBL" id="OCT55722.1"/>
    </source>
</evidence>
<dbReference type="Proteomes" id="UP000694892">
    <property type="component" value="Unassembled WGS sequence"/>
</dbReference>
<proteinExistence type="predicted"/>